<proteinExistence type="predicted"/>
<evidence type="ECO:0000313" key="1">
    <source>
        <dbReference type="EMBL" id="KAJ7411726.1"/>
    </source>
</evidence>
<gene>
    <name evidence="1" type="ORF">WISP_101245</name>
</gene>
<name>A0ABQ9D1A3_9PASS</name>
<protein>
    <submittedName>
        <fullName evidence="1">Uncharacterized protein</fullName>
    </submittedName>
</protein>
<accession>A0ABQ9D1A3</accession>
<comment type="caution">
    <text evidence="1">The sequence shown here is derived from an EMBL/GenBank/DDBJ whole genome shotgun (WGS) entry which is preliminary data.</text>
</comment>
<keyword evidence="2" id="KW-1185">Reference proteome</keyword>
<sequence length="94" mass="10639">MRPARMCKSQLDGSKALIVPVLLVLVGLELLEKIKDVNIHYYGPSNLAAINALMINWKSSPSPVLTSQMTHERVLDIKEILFHPYPLDRKTDEI</sequence>
<organism evidence="1 2">
    <name type="scientific">Willisornis vidua</name>
    <name type="common">Xingu scale-backed antbird</name>
    <dbReference type="NCBI Taxonomy" id="1566151"/>
    <lineage>
        <taxon>Eukaryota</taxon>
        <taxon>Metazoa</taxon>
        <taxon>Chordata</taxon>
        <taxon>Craniata</taxon>
        <taxon>Vertebrata</taxon>
        <taxon>Euteleostomi</taxon>
        <taxon>Archelosauria</taxon>
        <taxon>Archosauria</taxon>
        <taxon>Dinosauria</taxon>
        <taxon>Saurischia</taxon>
        <taxon>Theropoda</taxon>
        <taxon>Coelurosauria</taxon>
        <taxon>Aves</taxon>
        <taxon>Neognathae</taxon>
        <taxon>Neoaves</taxon>
        <taxon>Telluraves</taxon>
        <taxon>Australaves</taxon>
        <taxon>Passeriformes</taxon>
        <taxon>Thamnophilidae</taxon>
        <taxon>Willisornis</taxon>
    </lineage>
</organism>
<dbReference type="EMBL" id="WHWB01034292">
    <property type="protein sequence ID" value="KAJ7411726.1"/>
    <property type="molecule type" value="Genomic_DNA"/>
</dbReference>
<evidence type="ECO:0000313" key="2">
    <source>
        <dbReference type="Proteomes" id="UP001145742"/>
    </source>
</evidence>
<reference evidence="1" key="1">
    <citation type="submission" date="2019-10" db="EMBL/GenBank/DDBJ databases">
        <authorList>
            <person name="Soares A.E.R."/>
            <person name="Aleixo A."/>
            <person name="Schneider P."/>
            <person name="Miyaki C.Y."/>
            <person name="Schneider M.P."/>
            <person name="Mello C."/>
            <person name="Vasconcelos A.T.R."/>
        </authorList>
    </citation>
    <scope>NUCLEOTIDE SEQUENCE</scope>
    <source>
        <tissue evidence="1">Muscle</tissue>
    </source>
</reference>
<dbReference type="Proteomes" id="UP001145742">
    <property type="component" value="Unassembled WGS sequence"/>
</dbReference>